<organism evidence="2 3">
    <name type="scientific">Candidatus Zymogenus saltonus</name>
    <dbReference type="NCBI Taxonomy" id="2844893"/>
    <lineage>
        <taxon>Bacteria</taxon>
        <taxon>Deltaproteobacteria</taxon>
        <taxon>Candidatus Zymogenia</taxon>
        <taxon>Candidatus Zymogeniales</taxon>
        <taxon>Candidatus Zymogenaceae</taxon>
        <taxon>Candidatus Zymogenus</taxon>
    </lineage>
</organism>
<dbReference type="Pfam" id="PF02830">
    <property type="entry name" value="V4R"/>
    <property type="match status" value="1"/>
</dbReference>
<evidence type="ECO:0000313" key="3">
    <source>
        <dbReference type="Proteomes" id="UP000809273"/>
    </source>
</evidence>
<dbReference type="Gene3D" id="3.30.1380.20">
    <property type="entry name" value="Trafficking protein particle complex subunit 3"/>
    <property type="match status" value="1"/>
</dbReference>
<feature type="domain" description="4-vinyl reductase 4VR" evidence="1">
    <location>
        <begin position="132"/>
        <end position="187"/>
    </location>
</feature>
<dbReference type="EMBL" id="JAFGIX010000022">
    <property type="protein sequence ID" value="MBN1572438.1"/>
    <property type="molecule type" value="Genomic_DNA"/>
</dbReference>
<accession>A0A9D8KDB5</accession>
<dbReference type="SUPFAM" id="SSF111126">
    <property type="entry name" value="Ligand-binding domain in the NO signalling and Golgi transport"/>
    <property type="match status" value="1"/>
</dbReference>
<evidence type="ECO:0000313" key="2">
    <source>
        <dbReference type="EMBL" id="MBN1572438.1"/>
    </source>
</evidence>
<name>A0A9D8KDB5_9DELT</name>
<sequence>MAEKTVTNIGMRVLLDGIEEIMGTNGLRTILKYRNVDYLLEKRPEHDFQKNYTEDEYEKIISGIYDIIGIEGSKGLIRLTGRQIARYVIKTGMFDQTKEIEGDERIIKILEIYSMATGRGKCWQNGDTIIFDYPECPGCKDKTTTKPMCVAIDGYFREFLDWAGFKDKKLTEVKCKAMGDDTCMWEIRD</sequence>
<dbReference type="AlphaFoldDB" id="A0A9D8KDB5"/>
<evidence type="ECO:0000259" key="1">
    <source>
        <dbReference type="Pfam" id="PF02830"/>
    </source>
</evidence>
<dbReference type="InterPro" id="IPR004096">
    <property type="entry name" value="V4R"/>
</dbReference>
<dbReference type="Proteomes" id="UP000809273">
    <property type="component" value="Unassembled WGS sequence"/>
</dbReference>
<reference evidence="2" key="2">
    <citation type="submission" date="2021-01" db="EMBL/GenBank/DDBJ databases">
        <authorList>
            <person name="Hahn C.R."/>
            <person name="Youssef N.H."/>
            <person name="Elshahed M."/>
        </authorList>
    </citation>
    <scope>NUCLEOTIDE SEQUENCE</scope>
    <source>
        <strain evidence="2">Zod_Metabat.24</strain>
    </source>
</reference>
<comment type="caution">
    <text evidence="2">The sequence shown here is derived from an EMBL/GenBank/DDBJ whole genome shotgun (WGS) entry which is preliminary data.</text>
</comment>
<proteinExistence type="predicted"/>
<dbReference type="InterPro" id="IPR024096">
    <property type="entry name" value="NO_sig/Golgi_transp_ligand-bd"/>
</dbReference>
<reference evidence="2" key="1">
    <citation type="journal article" date="2021" name="Environ. Microbiol.">
        <title>Genomic characterization of three novel Desulfobacterota classes expand the metabolic and phylogenetic diversity of the phylum.</title>
        <authorList>
            <person name="Murphy C.L."/>
            <person name="Biggerstaff J."/>
            <person name="Eichhorn A."/>
            <person name="Ewing E."/>
            <person name="Shahan R."/>
            <person name="Soriano D."/>
            <person name="Stewart S."/>
            <person name="VanMol K."/>
            <person name="Walker R."/>
            <person name="Walters P."/>
            <person name="Elshahed M.S."/>
            <person name="Youssef N.H."/>
        </authorList>
    </citation>
    <scope>NUCLEOTIDE SEQUENCE</scope>
    <source>
        <strain evidence="2">Zod_Metabat.24</strain>
    </source>
</reference>
<protein>
    <recommendedName>
        <fullName evidence="1">4-vinyl reductase 4VR domain-containing protein</fullName>
    </recommendedName>
</protein>
<gene>
    <name evidence="2" type="ORF">JW984_04495</name>
</gene>